<reference evidence="7 8" key="1">
    <citation type="submission" date="2024-05" db="EMBL/GenBank/DDBJ databases">
        <title>Three bacterial strains, DH-69, EH-24, and ECK-19 isolated from coastal sediments.</title>
        <authorList>
            <person name="Ye Y.-Q."/>
            <person name="Du Z.-J."/>
        </authorList>
    </citation>
    <scope>NUCLEOTIDE SEQUENCE [LARGE SCALE GENOMIC DNA]</scope>
    <source>
        <strain evidence="7 8">ECK-19</strain>
    </source>
</reference>
<dbReference type="RefSeq" id="WP_369312963.1">
    <property type="nucleotide sequence ID" value="NZ_JBEHZE010000001.1"/>
</dbReference>
<name>A0ABV3Z493_9PROT</name>
<dbReference type="Pfam" id="PF02104">
    <property type="entry name" value="SURF1"/>
    <property type="match status" value="1"/>
</dbReference>
<feature type="transmembrane region" description="Helical" evidence="6">
    <location>
        <begin position="12"/>
        <end position="30"/>
    </location>
</feature>
<comment type="similarity">
    <text evidence="2 6">Belongs to the SURF1 family.</text>
</comment>
<feature type="transmembrane region" description="Helical" evidence="6">
    <location>
        <begin position="211"/>
        <end position="229"/>
    </location>
</feature>
<dbReference type="PANTHER" id="PTHR23427">
    <property type="entry name" value="SURFEIT LOCUS PROTEIN"/>
    <property type="match status" value="1"/>
</dbReference>
<organism evidence="7 8">
    <name type="scientific">Hyphococcus lacteus</name>
    <dbReference type="NCBI Taxonomy" id="3143536"/>
    <lineage>
        <taxon>Bacteria</taxon>
        <taxon>Pseudomonadati</taxon>
        <taxon>Pseudomonadota</taxon>
        <taxon>Alphaproteobacteria</taxon>
        <taxon>Parvularculales</taxon>
        <taxon>Parvularculaceae</taxon>
        <taxon>Hyphococcus</taxon>
    </lineage>
</organism>
<dbReference type="PANTHER" id="PTHR23427:SF2">
    <property type="entry name" value="SURFEIT LOCUS PROTEIN 1"/>
    <property type="match status" value="1"/>
</dbReference>
<evidence type="ECO:0000256" key="5">
    <source>
        <dbReference type="ARBA" id="ARBA00023136"/>
    </source>
</evidence>
<keyword evidence="3 6" id="KW-0812">Transmembrane</keyword>
<dbReference type="EMBL" id="JBEHZE010000001">
    <property type="protein sequence ID" value="MEX6633027.1"/>
    <property type="molecule type" value="Genomic_DNA"/>
</dbReference>
<dbReference type="InterPro" id="IPR002994">
    <property type="entry name" value="Surf1/Shy1"/>
</dbReference>
<proteinExistence type="inferred from homology"/>
<keyword evidence="6" id="KW-1003">Cell membrane</keyword>
<protein>
    <recommendedName>
        <fullName evidence="6">SURF1-like protein</fullName>
    </recommendedName>
</protein>
<evidence type="ECO:0000313" key="7">
    <source>
        <dbReference type="EMBL" id="MEX6633027.1"/>
    </source>
</evidence>
<keyword evidence="4 6" id="KW-1133">Transmembrane helix</keyword>
<evidence type="ECO:0000313" key="8">
    <source>
        <dbReference type="Proteomes" id="UP001560685"/>
    </source>
</evidence>
<dbReference type="InterPro" id="IPR045214">
    <property type="entry name" value="Surf1/Surf4"/>
</dbReference>
<comment type="caution">
    <text evidence="7">The sequence shown here is derived from an EMBL/GenBank/DDBJ whole genome shotgun (WGS) entry which is preliminary data.</text>
</comment>
<keyword evidence="5 6" id="KW-0472">Membrane</keyword>
<accession>A0ABV3Z493</accession>
<evidence type="ECO:0000256" key="2">
    <source>
        <dbReference type="ARBA" id="ARBA00007165"/>
    </source>
</evidence>
<evidence type="ECO:0000256" key="1">
    <source>
        <dbReference type="ARBA" id="ARBA00004370"/>
    </source>
</evidence>
<evidence type="ECO:0000256" key="6">
    <source>
        <dbReference type="RuleBase" id="RU363076"/>
    </source>
</evidence>
<keyword evidence="8" id="KW-1185">Reference proteome</keyword>
<dbReference type="Proteomes" id="UP001560685">
    <property type="component" value="Unassembled WGS sequence"/>
</dbReference>
<sequence>MLQGRKFQFRPTLTIFVALALGILIWLGTWQVHRLEWKTDLITKVESRLDAAPIPFAEAIARADAGEDMEYTPVKIMGEPRSEVAPVFGSLDAKAGIYLFVPYETAAIGTVYVNLGFVPQQVEVPILPSMGMSEVTGLFRRAEVPTPPASWFSPKGKSVDGLWFVRDPMQFAGEAKIETVPYYMDQLSVPGREWPKGGTTRIEFNNRHLEYALTWYGLALTLVGVWLVFSLQPAKGDN</sequence>
<gene>
    <name evidence="7" type="ORF">ABFZ84_05640</name>
</gene>
<dbReference type="PROSITE" id="PS50895">
    <property type="entry name" value="SURF1"/>
    <property type="match status" value="1"/>
</dbReference>
<evidence type="ECO:0000256" key="3">
    <source>
        <dbReference type="ARBA" id="ARBA00022692"/>
    </source>
</evidence>
<comment type="subcellular location">
    <subcellularLocation>
        <location evidence="6">Cell membrane</location>
        <topology evidence="6">Multi-pass membrane protein</topology>
    </subcellularLocation>
    <subcellularLocation>
        <location evidence="1">Membrane</location>
    </subcellularLocation>
</comment>
<dbReference type="CDD" id="cd06662">
    <property type="entry name" value="SURF1"/>
    <property type="match status" value="1"/>
</dbReference>
<evidence type="ECO:0000256" key="4">
    <source>
        <dbReference type="ARBA" id="ARBA00022989"/>
    </source>
</evidence>